<keyword evidence="1" id="KW-1133">Transmembrane helix</keyword>
<sequence length="108" mass="13113">MLQPFVHYGFHFFAIAIIAYFYDKKNWKKYWLILLATMLIDVDHLWATLIFELNRCSINFHFLHTYYAWLIYVFGAIFIRHRIVKLIFIGLSFHLLTDALDCLWNNYG</sequence>
<accession>A0ABU1K8R1</accession>
<name>A0ABU1K8R1_9FLAO</name>
<keyword evidence="1" id="KW-0812">Transmembrane</keyword>
<dbReference type="Pfam" id="PF19617">
    <property type="entry name" value="DUF6122"/>
    <property type="match status" value="1"/>
</dbReference>
<evidence type="ECO:0000313" key="2">
    <source>
        <dbReference type="EMBL" id="MDR6301996.1"/>
    </source>
</evidence>
<keyword evidence="1" id="KW-0472">Membrane</keyword>
<feature type="transmembrane region" description="Helical" evidence="1">
    <location>
        <begin position="63"/>
        <end position="79"/>
    </location>
</feature>
<dbReference type="Proteomes" id="UP001257659">
    <property type="component" value="Unassembled WGS sequence"/>
</dbReference>
<dbReference type="EMBL" id="JAVDQA010000009">
    <property type="protein sequence ID" value="MDR6301996.1"/>
    <property type="molecule type" value="Genomic_DNA"/>
</dbReference>
<reference evidence="2 3" key="1">
    <citation type="submission" date="2023-07" db="EMBL/GenBank/DDBJ databases">
        <title>Genomic Encyclopedia of Type Strains, Phase IV (KMG-IV): sequencing the most valuable type-strain genomes for metagenomic binning, comparative biology and taxonomic classification.</title>
        <authorList>
            <person name="Goeker M."/>
        </authorList>
    </citation>
    <scope>NUCLEOTIDE SEQUENCE [LARGE SCALE GENOMIC DNA]</scope>
    <source>
        <strain evidence="2 3">DSM 102814</strain>
    </source>
</reference>
<dbReference type="InterPro" id="IPR046125">
    <property type="entry name" value="DUF6122"/>
</dbReference>
<protein>
    <submittedName>
        <fullName evidence="2">Uncharacterized protein</fullName>
    </submittedName>
</protein>
<evidence type="ECO:0000313" key="3">
    <source>
        <dbReference type="Proteomes" id="UP001257659"/>
    </source>
</evidence>
<proteinExistence type="predicted"/>
<dbReference type="RefSeq" id="WP_309730049.1">
    <property type="nucleotide sequence ID" value="NZ_JAVDQA010000009.1"/>
</dbReference>
<organism evidence="2 3">
    <name type="scientific">Mesonia maritima</name>
    <dbReference type="NCBI Taxonomy" id="1793873"/>
    <lineage>
        <taxon>Bacteria</taxon>
        <taxon>Pseudomonadati</taxon>
        <taxon>Bacteroidota</taxon>
        <taxon>Flavobacteriia</taxon>
        <taxon>Flavobacteriales</taxon>
        <taxon>Flavobacteriaceae</taxon>
        <taxon>Mesonia</taxon>
    </lineage>
</organism>
<feature type="transmembrane region" description="Helical" evidence="1">
    <location>
        <begin position="6"/>
        <end position="23"/>
    </location>
</feature>
<gene>
    <name evidence="2" type="ORF">GGR31_002671</name>
</gene>
<evidence type="ECO:0000256" key="1">
    <source>
        <dbReference type="SAM" id="Phobius"/>
    </source>
</evidence>
<comment type="caution">
    <text evidence="2">The sequence shown here is derived from an EMBL/GenBank/DDBJ whole genome shotgun (WGS) entry which is preliminary data.</text>
</comment>
<feature type="transmembrane region" description="Helical" evidence="1">
    <location>
        <begin position="30"/>
        <end position="51"/>
    </location>
</feature>
<keyword evidence="3" id="KW-1185">Reference proteome</keyword>